<accession>A0A9K3NCG1</accession>
<reference evidence="1" key="2">
    <citation type="submission" date="2020-06" db="EMBL/GenBank/DDBJ databases">
        <title>Helianthus annuus Genome sequencing and assembly Release 2.</title>
        <authorList>
            <person name="Gouzy J."/>
            <person name="Langlade N."/>
            <person name="Munos S."/>
        </authorList>
    </citation>
    <scope>NUCLEOTIDE SEQUENCE</scope>
    <source>
        <tissue evidence="1">Leaves</tissue>
    </source>
</reference>
<dbReference type="Gramene" id="mRNA:HanXRQr2_Chr08g0327751">
    <property type="protein sequence ID" value="mRNA:HanXRQr2_Chr08g0327751"/>
    <property type="gene ID" value="HanXRQr2_Chr08g0327751"/>
</dbReference>
<dbReference type="AlphaFoldDB" id="A0A9K3NCG1"/>
<gene>
    <name evidence="1" type="ORF">HanXRQr2_Chr08g0327751</name>
</gene>
<name>A0A9K3NCG1_HELAN</name>
<evidence type="ECO:0000313" key="1">
    <source>
        <dbReference type="EMBL" id="KAF5794408.1"/>
    </source>
</evidence>
<reference evidence="1" key="1">
    <citation type="journal article" date="2017" name="Nature">
        <title>The sunflower genome provides insights into oil metabolism, flowering and Asterid evolution.</title>
        <authorList>
            <person name="Badouin H."/>
            <person name="Gouzy J."/>
            <person name="Grassa C.J."/>
            <person name="Murat F."/>
            <person name="Staton S.E."/>
            <person name="Cottret L."/>
            <person name="Lelandais-Briere C."/>
            <person name="Owens G.L."/>
            <person name="Carrere S."/>
            <person name="Mayjonade B."/>
            <person name="Legrand L."/>
            <person name="Gill N."/>
            <person name="Kane N.C."/>
            <person name="Bowers J.E."/>
            <person name="Hubner S."/>
            <person name="Bellec A."/>
            <person name="Berard A."/>
            <person name="Berges H."/>
            <person name="Blanchet N."/>
            <person name="Boniface M.C."/>
            <person name="Brunel D."/>
            <person name="Catrice O."/>
            <person name="Chaidir N."/>
            <person name="Claudel C."/>
            <person name="Donnadieu C."/>
            <person name="Faraut T."/>
            <person name="Fievet G."/>
            <person name="Helmstetter N."/>
            <person name="King M."/>
            <person name="Knapp S.J."/>
            <person name="Lai Z."/>
            <person name="Le Paslier M.C."/>
            <person name="Lippi Y."/>
            <person name="Lorenzon L."/>
            <person name="Mandel J.R."/>
            <person name="Marage G."/>
            <person name="Marchand G."/>
            <person name="Marquand E."/>
            <person name="Bret-Mestries E."/>
            <person name="Morien E."/>
            <person name="Nambeesan S."/>
            <person name="Nguyen T."/>
            <person name="Pegot-Espagnet P."/>
            <person name="Pouilly N."/>
            <person name="Raftis F."/>
            <person name="Sallet E."/>
            <person name="Schiex T."/>
            <person name="Thomas J."/>
            <person name="Vandecasteele C."/>
            <person name="Vares D."/>
            <person name="Vear F."/>
            <person name="Vautrin S."/>
            <person name="Crespi M."/>
            <person name="Mangin B."/>
            <person name="Burke J.M."/>
            <person name="Salse J."/>
            <person name="Munos S."/>
            <person name="Vincourt P."/>
            <person name="Rieseberg L.H."/>
            <person name="Langlade N.B."/>
        </authorList>
    </citation>
    <scope>NUCLEOTIDE SEQUENCE</scope>
    <source>
        <tissue evidence="1">Leaves</tissue>
    </source>
</reference>
<keyword evidence="2" id="KW-1185">Reference proteome</keyword>
<comment type="caution">
    <text evidence="1">The sequence shown here is derived from an EMBL/GenBank/DDBJ whole genome shotgun (WGS) entry which is preliminary data.</text>
</comment>
<dbReference type="Proteomes" id="UP000215914">
    <property type="component" value="Unassembled WGS sequence"/>
</dbReference>
<dbReference type="EMBL" id="MNCJ02000323">
    <property type="protein sequence ID" value="KAF5794408.1"/>
    <property type="molecule type" value="Genomic_DNA"/>
</dbReference>
<sequence>METVAVEGRRRMIGGFHGVFTRMIQIGWREWSRGVGLSYGKGDVGVGAMSGEGCR</sequence>
<protein>
    <submittedName>
        <fullName evidence="1">Uncharacterized protein</fullName>
    </submittedName>
</protein>
<proteinExistence type="predicted"/>
<organism evidence="1 2">
    <name type="scientific">Helianthus annuus</name>
    <name type="common">Common sunflower</name>
    <dbReference type="NCBI Taxonomy" id="4232"/>
    <lineage>
        <taxon>Eukaryota</taxon>
        <taxon>Viridiplantae</taxon>
        <taxon>Streptophyta</taxon>
        <taxon>Embryophyta</taxon>
        <taxon>Tracheophyta</taxon>
        <taxon>Spermatophyta</taxon>
        <taxon>Magnoliopsida</taxon>
        <taxon>eudicotyledons</taxon>
        <taxon>Gunneridae</taxon>
        <taxon>Pentapetalae</taxon>
        <taxon>asterids</taxon>
        <taxon>campanulids</taxon>
        <taxon>Asterales</taxon>
        <taxon>Asteraceae</taxon>
        <taxon>Asteroideae</taxon>
        <taxon>Heliantheae alliance</taxon>
        <taxon>Heliantheae</taxon>
        <taxon>Helianthus</taxon>
    </lineage>
</organism>
<evidence type="ECO:0000313" key="2">
    <source>
        <dbReference type="Proteomes" id="UP000215914"/>
    </source>
</evidence>